<dbReference type="PROSITE" id="PS50158">
    <property type="entry name" value="ZF_CCHC"/>
    <property type="match status" value="1"/>
</dbReference>
<sequence length="457" mass="50677">MSDRGRGRGRRGRGRGRGARVVSEASRHMPEMDAPASPVTEAGSHDRMREDDTLSQAMLQVLERVAGARTGSATRGSISERLRSNRAEVFRGISGVASNVAEYCLKAVERIMDDLDCTAEQKLKGVVSLLERRRISGGSLFGKALRLIELPGISLRRHSRENIYRRKEFLNLTVVAYEVEFLRLSRYARGIVQTDYEHCVRFEDGLRDELRVLIALQKERNFSTLVEKAKIAEEVKHLQRQNRKKIGAGARETLGTQVLLERPRNEKPARVRVPTTTNQLQTCVDCGKLHRGECWRRTGGCYRCGSKDHRFKDCPRQPAQTQGIRNDVAQQAKGAQQPPRGRGPGRGGNGVGRGQGTLGRGTGNRGNAEVRQPGLVYAVQRREDGDAPDVITSTFFIFDVPVTALIDIGSTHSYVACAVSGNLNIRSEIAARETTIISPLVQSVIVNKLFRDVSLEI</sequence>
<proteinExistence type="predicted"/>
<keyword evidence="1" id="KW-0479">Metal-binding</keyword>
<comment type="caution">
    <text evidence="4">The sequence shown here is derived from an EMBL/GenBank/DDBJ whole genome shotgun (WGS) entry which is preliminary data.</text>
</comment>
<dbReference type="Gene3D" id="4.10.60.10">
    <property type="entry name" value="Zinc finger, CCHC-type"/>
    <property type="match status" value="1"/>
</dbReference>
<evidence type="ECO:0000259" key="3">
    <source>
        <dbReference type="PROSITE" id="PS50158"/>
    </source>
</evidence>
<keyword evidence="4" id="KW-0482">Metalloprotease</keyword>
<dbReference type="Proteomes" id="UP000325315">
    <property type="component" value="Unassembled WGS sequence"/>
</dbReference>
<evidence type="ECO:0000313" key="5">
    <source>
        <dbReference type="Proteomes" id="UP000325315"/>
    </source>
</evidence>
<dbReference type="Pfam" id="PF08284">
    <property type="entry name" value="RVP_2"/>
    <property type="match status" value="1"/>
</dbReference>
<keyword evidence="5" id="KW-1185">Reference proteome</keyword>
<dbReference type="GO" id="GO:0003676">
    <property type="term" value="F:nucleic acid binding"/>
    <property type="evidence" value="ECO:0007669"/>
    <property type="project" value="InterPro"/>
</dbReference>
<feature type="compositionally biased region" description="Basic residues" evidence="2">
    <location>
        <begin position="7"/>
        <end position="18"/>
    </location>
</feature>
<dbReference type="PANTHER" id="PTHR34482">
    <property type="entry name" value="DNA DAMAGE-INDUCIBLE PROTEIN 1-LIKE"/>
    <property type="match status" value="1"/>
</dbReference>
<evidence type="ECO:0000256" key="1">
    <source>
        <dbReference type="PROSITE-ProRule" id="PRU00047"/>
    </source>
</evidence>
<keyword evidence="4" id="KW-0645">Protease</keyword>
<organism evidence="4 5">
    <name type="scientific">Gossypium australe</name>
    <dbReference type="NCBI Taxonomy" id="47621"/>
    <lineage>
        <taxon>Eukaryota</taxon>
        <taxon>Viridiplantae</taxon>
        <taxon>Streptophyta</taxon>
        <taxon>Embryophyta</taxon>
        <taxon>Tracheophyta</taxon>
        <taxon>Spermatophyta</taxon>
        <taxon>Magnoliopsida</taxon>
        <taxon>eudicotyledons</taxon>
        <taxon>Gunneridae</taxon>
        <taxon>Pentapetalae</taxon>
        <taxon>rosids</taxon>
        <taxon>malvids</taxon>
        <taxon>Malvales</taxon>
        <taxon>Malvaceae</taxon>
        <taxon>Malvoideae</taxon>
        <taxon>Gossypium</taxon>
    </lineage>
</organism>
<feature type="domain" description="CCHC-type" evidence="3">
    <location>
        <begin position="301"/>
        <end position="316"/>
    </location>
</feature>
<dbReference type="EMBL" id="SMMG02000007">
    <property type="protein sequence ID" value="KAA3465682.1"/>
    <property type="molecule type" value="Genomic_DNA"/>
</dbReference>
<feature type="region of interest" description="Disordered" evidence="2">
    <location>
        <begin position="1"/>
        <end position="49"/>
    </location>
</feature>
<dbReference type="AlphaFoldDB" id="A0A5B6V918"/>
<feature type="compositionally biased region" description="Gly residues" evidence="2">
    <location>
        <begin position="342"/>
        <end position="364"/>
    </location>
</feature>
<keyword evidence="1" id="KW-0863">Zinc-finger</keyword>
<keyword evidence="1" id="KW-0862">Zinc</keyword>
<feature type="region of interest" description="Disordered" evidence="2">
    <location>
        <begin position="312"/>
        <end position="369"/>
    </location>
</feature>
<evidence type="ECO:0000313" key="4">
    <source>
        <dbReference type="EMBL" id="KAA3465682.1"/>
    </source>
</evidence>
<protein>
    <submittedName>
        <fullName evidence="4">ATP-dependent zinc metalloprotease FtsH</fullName>
    </submittedName>
</protein>
<reference evidence="4" key="1">
    <citation type="submission" date="2019-08" db="EMBL/GenBank/DDBJ databases">
        <authorList>
            <person name="Liu F."/>
        </authorList>
    </citation>
    <scope>NUCLEOTIDE SEQUENCE [LARGE SCALE GENOMIC DNA]</scope>
    <source>
        <strain evidence="4">PA1801</strain>
        <tissue evidence="4">Leaf</tissue>
    </source>
</reference>
<name>A0A5B6V918_9ROSI</name>
<dbReference type="GO" id="GO:0008270">
    <property type="term" value="F:zinc ion binding"/>
    <property type="evidence" value="ECO:0007669"/>
    <property type="project" value="UniProtKB-KW"/>
</dbReference>
<dbReference type="GO" id="GO:0006508">
    <property type="term" value="P:proteolysis"/>
    <property type="evidence" value="ECO:0007669"/>
    <property type="project" value="UniProtKB-KW"/>
</dbReference>
<accession>A0A5B6V918</accession>
<evidence type="ECO:0000256" key="2">
    <source>
        <dbReference type="SAM" id="MobiDB-lite"/>
    </source>
</evidence>
<gene>
    <name evidence="4" type="ORF">EPI10_000825</name>
</gene>
<dbReference type="InterPro" id="IPR001878">
    <property type="entry name" value="Znf_CCHC"/>
</dbReference>
<dbReference type="OrthoDB" id="10019697at2759"/>
<dbReference type="GO" id="GO:0008237">
    <property type="term" value="F:metallopeptidase activity"/>
    <property type="evidence" value="ECO:0007669"/>
    <property type="project" value="UniProtKB-KW"/>
</dbReference>
<dbReference type="PANTHER" id="PTHR34482:SF36">
    <property type="entry name" value="RETROTRANSPOSON GAG DOMAIN-CONTAINING PROTEIN"/>
    <property type="match status" value="1"/>
</dbReference>
<keyword evidence="4" id="KW-0378">Hydrolase</keyword>